<dbReference type="GO" id="GO:0030170">
    <property type="term" value="F:pyridoxal phosphate binding"/>
    <property type="evidence" value="ECO:0007669"/>
    <property type="project" value="UniProtKB-UniRule"/>
</dbReference>
<feature type="domain" description="Aminotransferase class V" evidence="9">
    <location>
        <begin position="76"/>
        <end position="446"/>
    </location>
</feature>
<keyword evidence="11" id="KW-1185">Reference proteome</keyword>
<dbReference type="NCBIfam" id="TIGR01979">
    <property type="entry name" value="sufS"/>
    <property type="match status" value="1"/>
</dbReference>
<sequence>MAKQDTATTVVAGTPATAGEAFPSACDAAGAPAADIEAGAPLTGAPSLDPAVAADISKNPYKADFPLFSCHPGLYFLDSAATAQRPAAVIDAQADFYRQMNASPLRGLYELSVQATQLIDEARVKVARLIGAPDPREVVFTRNASESLNIAASCLGRLLLRPGDQVVISVMEHHSNLIPWQQVCAETGAELVYLYPDAEGHLSDGEIEAKVGPRARIVSVAHVSNVLGVELPVRKICDRAHAMGAKVVVDAAQSVPHMKVDVEELGCDMLAFSAHKVFGPMGIGVLWGRMGLLEAMPPFLTGGEMIDSVTETEAVWAPVPEKFEAGTQDAAGIGALGTATDYVEAVGYPAIQAREEALVGYLTARLAELDYVTVYGPEDPHERHGVVAFNVEGIHPHDVSSLLDSKDVCIRAGHHCAQPLLLRLGVENTNRASLAFYNDKSDIDALIDGLEFVWGVFNGSR</sequence>
<dbReference type="InterPro" id="IPR015422">
    <property type="entry name" value="PyrdxlP-dep_Trfase_small"/>
</dbReference>
<comment type="caution">
    <text evidence="10">The sequence shown here is derived from an EMBL/GenBank/DDBJ whole genome shotgun (WGS) entry which is preliminary data.</text>
</comment>
<dbReference type="Pfam" id="PF00266">
    <property type="entry name" value="Aminotran_5"/>
    <property type="match status" value="1"/>
</dbReference>
<evidence type="ECO:0000256" key="3">
    <source>
        <dbReference type="ARBA" id="ARBA00012239"/>
    </source>
</evidence>
<dbReference type="SUPFAM" id="SSF53383">
    <property type="entry name" value="PLP-dependent transferases"/>
    <property type="match status" value="1"/>
</dbReference>
<comment type="similarity">
    <text evidence="2 8">Belongs to the class-V pyridoxal-phosphate-dependent aminotransferase family. Csd subfamily.</text>
</comment>
<evidence type="ECO:0000256" key="1">
    <source>
        <dbReference type="ARBA" id="ARBA00001933"/>
    </source>
</evidence>
<evidence type="ECO:0000256" key="5">
    <source>
        <dbReference type="ARBA" id="ARBA00022898"/>
    </source>
</evidence>
<evidence type="ECO:0000256" key="6">
    <source>
        <dbReference type="ARBA" id="ARBA00050776"/>
    </source>
</evidence>
<keyword evidence="5 8" id="KW-0663">Pyridoxal phosphate</keyword>
<comment type="function">
    <text evidence="8">Catalyzes the removal of elemental sulfur and selenium atoms from L-cysteine, L-cystine, L-selenocysteine, and L-selenocystine to produce L-alanine.</text>
</comment>
<protein>
    <recommendedName>
        <fullName evidence="3 8">Cysteine desulfurase</fullName>
        <ecNumber evidence="3 8">2.8.1.7</ecNumber>
    </recommendedName>
</protein>
<evidence type="ECO:0000256" key="4">
    <source>
        <dbReference type="ARBA" id="ARBA00022679"/>
    </source>
</evidence>
<dbReference type="InterPro" id="IPR010970">
    <property type="entry name" value="Cys_dSase_SufS"/>
</dbReference>
<keyword evidence="4 8" id="KW-0808">Transferase</keyword>
<dbReference type="InterPro" id="IPR015424">
    <property type="entry name" value="PyrdxlP-dep_Trfase"/>
</dbReference>
<dbReference type="InterPro" id="IPR000192">
    <property type="entry name" value="Aminotrans_V_dom"/>
</dbReference>
<dbReference type="EMBL" id="BQKC01000001">
    <property type="protein sequence ID" value="GJM55762.1"/>
    <property type="molecule type" value="Genomic_DNA"/>
</dbReference>
<dbReference type="PANTHER" id="PTHR43586:SF8">
    <property type="entry name" value="CYSTEINE DESULFURASE 1, CHLOROPLASTIC"/>
    <property type="match status" value="1"/>
</dbReference>
<dbReference type="AlphaFoldDB" id="A0AAV5B2M0"/>
<gene>
    <name evidence="10" type="ORF">ATOP_14170</name>
</gene>
<dbReference type="GO" id="GO:0006534">
    <property type="term" value="P:cysteine metabolic process"/>
    <property type="evidence" value="ECO:0007669"/>
    <property type="project" value="UniProtKB-UniRule"/>
</dbReference>
<dbReference type="PROSITE" id="PS00595">
    <property type="entry name" value="AA_TRANSFER_CLASS_5"/>
    <property type="match status" value="1"/>
</dbReference>
<name>A0AAV5B2M0_9ACTN</name>
<dbReference type="GO" id="GO:0031071">
    <property type="term" value="F:cysteine desulfurase activity"/>
    <property type="evidence" value="ECO:0007669"/>
    <property type="project" value="UniProtKB-UniRule"/>
</dbReference>
<reference evidence="10" key="1">
    <citation type="journal article" date="2022" name="Int. J. Syst. Evol. Microbiol.">
        <title>Granulimonas faecalis gen. nov., sp. nov., and Leptogranulimonas caecicola gen. nov., sp. nov., novel lactate-producing Atopobiaceae bacteria isolated from mouse intestines, and an emended description of the family Atopobiaceae.</title>
        <authorList>
            <person name="Morinaga K."/>
            <person name="Kusada H."/>
            <person name="Sakamoto S."/>
            <person name="Murakami T."/>
            <person name="Toyoda A."/>
            <person name="Mori H."/>
            <person name="Meng X.Y."/>
            <person name="Takashino M."/>
            <person name="Murotomi K."/>
            <person name="Tamaki H."/>
        </authorList>
    </citation>
    <scope>NUCLEOTIDE SEQUENCE</scope>
    <source>
        <strain evidence="10">OPF53</strain>
    </source>
</reference>
<dbReference type="Gene3D" id="3.40.640.10">
    <property type="entry name" value="Type I PLP-dependent aspartate aminotransferase-like (Major domain)"/>
    <property type="match status" value="1"/>
</dbReference>
<dbReference type="PANTHER" id="PTHR43586">
    <property type="entry name" value="CYSTEINE DESULFURASE"/>
    <property type="match status" value="1"/>
</dbReference>
<evidence type="ECO:0000313" key="11">
    <source>
        <dbReference type="Proteomes" id="UP001055025"/>
    </source>
</evidence>
<comment type="cofactor">
    <cofactor evidence="1 7">
        <name>pyridoxal 5'-phosphate</name>
        <dbReference type="ChEBI" id="CHEBI:597326"/>
    </cofactor>
</comment>
<organism evidence="10 11">
    <name type="scientific">Granulimonas faecalis</name>
    <dbReference type="NCBI Taxonomy" id="2894155"/>
    <lineage>
        <taxon>Bacteria</taxon>
        <taxon>Bacillati</taxon>
        <taxon>Actinomycetota</taxon>
        <taxon>Coriobacteriia</taxon>
        <taxon>Coriobacteriales</taxon>
        <taxon>Kribbibacteriaceae</taxon>
        <taxon>Granulimonas</taxon>
    </lineage>
</organism>
<dbReference type="InterPro" id="IPR020578">
    <property type="entry name" value="Aminotrans_V_PyrdxlP_BS"/>
</dbReference>
<evidence type="ECO:0000313" key="10">
    <source>
        <dbReference type="EMBL" id="GJM55762.1"/>
    </source>
</evidence>
<proteinExistence type="inferred from homology"/>
<comment type="catalytic activity">
    <reaction evidence="6 8">
        <text>(sulfur carrier)-H + L-cysteine = (sulfur carrier)-SH + L-alanine</text>
        <dbReference type="Rhea" id="RHEA:43892"/>
        <dbReference type="Rhea" id="RHEA-COMP:14737"/>
        <dbReference type="Rhea" id="RHEA-COMP:14739"/>
        <dbReference type="ChEBI" id="CHEBI:29917"/>
        <dbReference type="ChEBI" id="CHEBI:35235"/>
        <dbReference type="ChEBI" id="CHEBI:57972"/>
        <dbReference type="ChEBI" id="CHEBI:64428"/>
        <dbReference type="EC" id="2.8.1.7"/>
    </reaction>
</comment>
<dbReference type="Proteomes" id="UP001055025">
    <property type="component" value="Unassembled WGS sequence"/>
</dbReference>
<dbReference type="RefSeq" id="WP_265590916.1">
    <property type="nucleotide sequence ID" value="NZ_BQKC01000001.1"/>
</dbReference>
<evidence type="ECO:0000256" key="2">
    <source>
        <dbReference type="ARBA" id="ARBA00010447"/>
    </source>
</evidence>
<dbReference type="Gene3D" id="3.90.1150.10">
    <property type="entry name" value="Aspartate Aminotransferase, domain 1"/>
    <property type="match status" value="1"/>
</dbReference>
<accession>A0AAV5B2M0</accession>
<evidence type="ECO:0000256" key="7">
    <source>
        <dbReference type="RuleBase" id="RU004504"/>
    </source>
</evidence>
<dbReference type="EC" id="2.8.1.7" evidence="3 8"/>
<dbReference type="InterPro" id="IPR015421">
    <property type="entry name" value="PyrdxlP-dep_Trfase_major"/>
</dbReference>
<evidence type="ECO:0000259" key="9">
    <source>
        <dbReference type="Pfam" id="PF00266"/>
    </source>
</evidence>
<dbReference type="CDD" id="cd06453">
    <property type="entry name" value="SufS_like"/>
    <property type="match status" value="1"/>
</dbReference>
<evidence type="ECO:0000256" key="8">
    <source>
        <dbReference type="RuleBase" id="RU004506"/>
    </source>
</evidence>